<reference evidence="12" key="1">
    <citation type="journal article" date="2019" name="Int. J. Syst. Evol. Microbiol.">
        <title>The Global Catalogue of Microorganisms (GCM) 10K type strain sequencing project: providing services to taxonomists for standard genome sequencing and annotation.</title>
        <authorList>
            <consortium name="The Broad Institute Genomics Platform"/>
            <consortium name="The Broad Institute Genome Sequencing Center for Infectious Disease"/>
            <person name="Wu L."/>
            <person name="Ma J."/>
        </authorList>
    </citation>
    <scope>NUCLEOTIDE SEQUENCE [LARGE SCALE GENOMIC DNA]</scope>
    <source>
        <strain evidence="12">CECT 8570</strain>
    </source>
</reference>
<feature type="transmembrane region" description="Helical" evidence="10">
    <location>
        <begin position="23"/>
        <end position="45"/>
    </location>
</feature>
<keyword evidence="11" id="KW-0282">Flagellum</keyword>
<dbReference type="EMBL" id="JBHSCX010000021">
    <property type="protein sequence ID" value="MFC4363808.1"/>
    <property type="molecule type" value="Genomic_DNA"/>
</dbReference>
<keyword evidence="5 10" id="KW-0145">Chemotaxis</keyword>
<accession>A0ABV8V7D0</accession>
<evidence type="ECO:0000256" key="1">
    <source>
        <dbReference type="ARBA" id="ARBA00002254"/>
    </source>
</evidence>
<keyword evidence="9 10" id="KW-0472">Membrane</keyword>
<comment type="function">
    <text evidence="1 10">Controls the rotational direction of flagella during chemotaxis.</text>
</comment>
<keyword evidence="11" id="KW-0969">Cilium</keyword>
<dbReference type="InterPro" id="IPR005503">
    <property type="entry name" value="FliL"/>
</dbReference>
<dbReference type="Pfam" id="PF03748">
    <property type="entry name" value="FliL"/>
    <property type="match status" value="1"/>
</dbReference>
<dbReference type="PANTHER" id="PTHR35091:SF2">
    <property type="entry name" value="FLAGELLAR PROTEIN FLIL"/>
    <property type="match status" value="1"/>
</dbReference>
<comment type="caution">
    <text evidence="11">The sequence shown here is derived from an EMBL/GenBank/DDBJ whole genome shotgun (WGS) entry which is preliminary data.</text>
</comment>
<evidence type="ECO:0000256" key="8">
    <source>
        <dbReference type="ARBA" id="ARBA00022989"/>
    </source>
</evidence>
<keyword evidence="4" id="KW-1003">Cell membrane</keyword>
<dbReference type="RefSeq" id="WP_290263329.1">
    <property type="nucleotide sequence ID" value="NZ_JAUFQG010000004.1"/>
</dbReference>
<keyword evidence="7 10" id="KW-0283">Flagellar rotation</keyword>
<dbReference type="Proteomes" id="UP001595840">
    <property type="component" value="Unassembled WGS sequence"/>
</dbReference>
<evidence type="ECO:0000256" key="3">
    <source>
        <dbReference type="ARBA" id="ARBA00008281"/>
    </source>
</evidence>
<protein>
    <recommendedName>
        <fullName evidence="10">Flagellar protein FliL</fullName>
    </recommendedName>
</protein>
<proteinExistence type="inferred from homology"/>
<name>A0ABV8V7D0_9GAMM</name>
<keyword evidence="11" id="KW-0966">Cell projection</keyword>
<evidence type="ECO:0000313" key="11">
    <source>
        <dbReference type="EMBL" id="MFC4363808.1"/>
    </source>
</evidence>
<evidence type="ECO:0000256" key="9">
    <source>
        <dbReference type="ARBA" id="ARBA00023136"/>
    </source>
</evidence>
<evidence type="ECO:0000313" key="12">
    <source>
        <dbReference type="Proteomes" id="UP001595840"/>
    </source>
</evidence>
<gene>
    <name evidence="11" type="ORF">ACFOX3_15940</name>
</gene>
<evidence type="ECO:0000256" key="6">
    <source>
        <dbReference type="ARBA" id="ARBA00022692"/>
    </source>
</evidence>
<evidence type="ECO:0000256" key="10">
    <source>
        <dbReference type="RuleBase" id="RU364125"/>
    </source>
</evidence>
<comment type="similarity">
    <text evidence="3 10">Belongs to the FliL family.</text>
</comment>
<dbReference type="PANTHER" id="PTHR35091">
    <property type="entry name" value="FLAGELLAR PROTEIN FLIL"/>
    <property type="match status" value="1"/>
</dbReference>
<organism evidence="11 12">
    <name type="scientific">Simiduia curdlanivorans</name>
    <dbReference type="NCBI Taxonomy" id="1492769"/>
    <lineage>
        <taxon>Bacteria</taxon>
        <taxon>Pseudomonadati</taxon>
        <taxon>Pseudomonadota</taxon>
        <taxon>Gammaproteobacteria</taxon>
        <taxon>Cellvibrionales</taxon>
        <taxon>Cellvibrionaceae</taxon>
        <taxon>Simiduia</taxon>
    </lineage>
</organism>
<evidence type="ECO:0000256" key="7">
    <source>
        <dbReference type="ARBA" id="ARBA00022779"/>
    </source>
</evidence>
<evidence type="ECO:0000256" key="5">
    <source>
        <dbReference type="ARBA" id="ARBA00022500"/>
    </source>
</evidence>
<keyword evidence="8 10" id="KW-1133">Transmembrane helix</keyword>
<sequence>MAKPNETPEVENAPEGAGGKKKLIILIVLGMVLVGISVGGTLFALKMFSGEEAAVAAEGDEEGEATAPVVKLPAVYFPLKPAIIVNFQSRGRQRFLQAEVTLKIREPDVVAAVELHMPMIRNALVMLLGGQVYEDLQTHEGKELLRQQALAEIQRLIEIEIGKPGVEQVLFTNFVMQ</sequence>
<keyword evidence="12" id="KW-1185">Reference proteome</keyword>
<evidence type="ECO:0000256" key="4">
    <source>
        <dbReference type="ARBA" id="ARBA00022475"/>
    </source>
</evidence>
<keyword evidence="10" id="KW-0997">Cell inner membrane</keyword>
<comment type="subcellular location">
    <subcellularLocation>
        <location evidence="10">Cell inner membrane</location>
    </subcellularLocation>
    <subcellularLocation>
        <location evidence="2">Cell membrane</location>
        <topology evidence="2">Single-pass membrane protein</topology>
    </subcellularLocation>
</comment>
<evidence type="ECO:0000256" key="2">
    <source>
        <dbReference type="ARBA" id="ARBA00004162"/>
    </source>
</evidence>
<keyword evidence="6 10" id="KW-0812">Transmembrane</keyword>